<name>A0A017S3M1_ASPRC</name>
<dbReference type="OrthoDB" id="4454461at2759"/>
<dbReference type="GeneID" id="63698036"/>
<feature type="region of interest" description="Disordered" evidence="1">
    <location>
        <begin position="93"/>
        <end position="139"/>
    </location>
</feature>
<keyword evidence="3" id="KW-1185">Reference proteome</keyword>
<organism evidence="2 3">
    <name type="scientific">Aspergillus ruber (strain CBS 135680)</name>
    <dbReference type="NCBI Taxonomy" id="1388766"/>
    <lineage>
        <taxon>Eukaryota</taxon>
        <taxon>Fungi</taxon>
        <taxon>Dikarya</taxon>
        <taxon>Ascomycota</taxon>
        <taxon>Pezizomycotina</taxon>
        <taxon>Eurotiomycetes</taxon>
        <taxon>Eurotiomycetidae</taxon>
        <taxon>Eurotiales</taxon>
        <taxon>Aspergillaceae</taxon>
        <taxon>Aspergillus</taxon>
        <taxon>Aspergillus subgen. Aspergillus</taxon>
    </lineage>
</organism>
<evidence type="ECO:0000313" key="2">
    <source>
        <dbReference type="EMBL" id="EYE91603.1"/>
    </source>
</evidence>
<accession>A0A017S3M1</accession>
<dbReference type="HOGENOM" id="CLU_1467871_0_0_1"/>
<evidence type="ECO:0000256" key="1">
    <source>
        <dbReference type="SAM" id="MobiDB-lite"/>
    </source>
</evidence>
<protein>
    <recommendedName>
        <fullName evidence="4">F-box domain-containing protein</fullName>
    </recommendedName>
</protein>
<dbReference type="Proteomes" id="UP000019804">
    <property type="component" value="Unassembled WGS sequence"/>
</dbReference>
<feature type="compositionally biased region" description="Basic and acidic residues" evidence="1">
    <location>
        <begin position="111"/>
        <end position="124"/>
    </location>
</feature>
<sequence length="184" mass="20699">MLDRSHDGLINTKHIDLANSDRAATANPEPLLPSIFLPHRFPTELLKLSSHLPSPNQVCLALTCKELFNIFVSVLEAEVLRLSGMNLTIDELDEEAASGEDSSDEEFDSSGFDKKDESDEKGDSDADGEEEDGNTKEEDPKWYSRIHLLCLLEDNKWTCCAYCKKLYPYEEFPAGELSQTPSRR</sequence>
<dbReference type="AlphaFoldDB" id="A0A017S3M1"/>
<dbReference type="RefSeq" id="XP_040635293.1">
    <property type="nucleotide sequence ID" value="XM_040782912.1"/>
</dbReference>
<dbReference type="EMBL" id="KK088443">
    <property type="protein sequence ID" value="EYE91603.1"/>
    <property type="molecule type" value="Genomic_DNA"/>
</dbReference>
<evidence type="ECO:0000313" key="3">
    <source>
        <dbReference type="Proteomes" id="UP000019804"/>
    </source>
</evidence>
<feature type="compositionally biased region" description="Acidic residues" evidence="1">
    <location>
        <begin position="93"/>
        <end position="108"/>
    </location>
</feature>
<gene>
    <name evidence="2" type="ORF">EURHEDRAFT_416277</name>
</gene>
<proteinExistence type="predicted"/>
<reference evidence="3" key="1">
    <citation type="journal article" date="2014" name="Nat. Commun.">
        <title>Genomic adaptations of the halophilic Dead Sea filamentous fungus Eurotium rubrum.</title>
        <authorList>
            <person name="Kis-Papo T."/>
            <person name="Weig A.R."/>
            <person name="Riley R."/>
            <person name="Persoh D."/>
            <person name="Salamov A."/>
            <person name="Sun H."/>
            <person name="Lipzen A."/>
            <person name="Wasser S.P."/>
            <person name="Rambold G."/>
            <person name="Grigoriev I.V."/>
            <person name="Nevo E."/>
        </authorList>
    </citation>
    <scope>NUCLEOTIDE SEQUENCE [LARGE SCALE GENOMIC DNA]</scope>
    <source>
        <strain evidence="3">CBS 135680</strain>
    </source>
</reference>
<evidence type="ECO:0008006" key="4">
    <source>
        <dbReference type="Google" id="ProtNLM"/>
    </source>
</evidence>